<dbReference type="EMBL" id="MU004186">
    <property type="protein sequence ID" value="KAF2497608.1"/>
    <property type="molecule type" value="Genomic_DNA"/>
</dbReference>
<dbReference type="AlphaFoldDB" id="A0A6A6QYS3"/>
<sequence length="114" mass="12853">MYPKSPPSLIPPSLSVPFFIRSHPFHPPLKPPPLAELHSACPPGSLWYYSPPSLSRLAPDFSPLGSSPGFRSTRHSFVYTVRFVSFECFHLSGRTPSRLPLSCRVPRRVRLQKL</sequence>
<proteinExistence type="predicted"/>
<protein>
    <submittedName>
        <fullName evidence="1">Uncharacterized protein</fullName>
    </submittedName>
</protein>
<gene>
    <name evidence="1" type="ORF">BU16DRAFT_319576</name>
</gene>
<dbReference type="Proteomes" id="UP000799750">
    <property type="component" value="Unassembled WGS sequence"/>
</dbReference>
<reference evidence="1" key="1">
    <citation type="journal article" date="2020" name="Stud. Mycol.">
        <title>101 Dothideomycetes genomes: a test case for predicting lifestyles and emergence of pathogens.</title>
        <authorList>
            <person name="Haridas S."/>
            <person name="Albert R."/>
            <person name="Binder M."/>
            <person name="Bloem J."/>
            <person name="Labutti K."/>
            <person name="Salamov A."/>
            <person name="Andreopoulos B."/>
            <person name="Baker S."/>
            <person name="Barry K."/>
            <person name="Bills G."/>
            <person name="Bluhm B."/>
            <person name="Cannon C."/>
            <person name="Castanera R."/>
            <person name="Culley D."/>
            <person name="Daum C."/>
            <person name="Ezra D."/>
            <person name="Gonzalez J."/>
            <person name="Henrissat B."/>
            <person name="Kuo A."/>
            <person name="Liang C."/>
            <person name="Lipzen A."/>
            <person name="Lutzoni F."/>
            <person name="Magnuson J."/>
            <person name="Mondo S."/>
            <person name="Nolan M."/>
            <person name="Ohm R."/>
            <person name="Pangilinan J."/>
            <person name="Park H.-J."/>
            <person name="Ramirez L."/>
            <person name="Alfaro M."/>
            <person name="Sun H."/>
            <person name="Tritt A."/>
            <person name="Yoshinaga Y."/>
            <person name="Zwiers L.-H."/>
            <person name="Turgeon B."/>
            <person name="Goodwin S."/>
            <person name="Spatafora J."/>
            <person name="Crous P."/>
            <person name="Grigoriev I."/>
        </authorList>
    </citation>
    <scope>NUCLEOTIDE SEQUENCE</scope>
    <source>
        <strain evidence="1">CBS 269.34</strain>
    </source>
</reference>
<accession>A0A6A6QYS3</accession>
<keyword evidence="2" id="KW-1185">Reference proteome</keyword>
<organism evidence="1 2">
    <name type="scientific">Lophium mytilinum</name>
    <dbReference type="NCBI Taxonomy" id="390894"/>
    <lineage>
        <taxon>Eukaryota</taxon>
        <taxon>Fungi</taxon>
        <taxon>Dikarya</taxon>
        <taxon>Ascomycota</taxon>
        <taxon>Pezizomycotina</taxon>
        <taxon>Dothideomycetes</taxon>
        <taxon>Pleosporomycetidae</taxon>
        <taxon>Mytilinidiales</taxon>
        <taxon>Mytilinidiaceae</taxon>
        <taxon>Lophium</taxon>
    </lineage>
</organism>
<evidence type="ECO:0000313" key="2">
    <source>
        <dbReference type="Proteomes" id="UP000799750"/>
    </source>
</evidence>
<evidence type="ECO:0000313" key="1">
    <source>
        <dbReference type="EMBL" id="KAF2497608.1"/>
    </source>
</evidence>
<name>A0A6A6QYS3_9PEZI</name>